<dbReference type="OrthoDB" id="5297432at2"/>
<dbReference type="AlphaFoldDB" id="A0A443K0R5"/>
<dbReference type="GO" id="GO:0005524">
    <property type="term" value="F:ATP binding"/>
    <property type="evidence" value="ECO:0007669"/>
    <property type="project" value="InterPro"/>
</dbReference>
<evidence type="ECO:0000313" key="2">
    <source>
        <dbReference type="Proteomes" id="UP000285295"/>
    </source>
</evidence>
<dbReference type="PANTHER" id="PTHR43718:SF2">
    <property type="entry name" value="LON PROTEASE HOMOLOG, MITOCHONDRIAL"/>
    <property type="match status" value="1"/>
</dbReference>
<organism evidence="1 2">
    <name type="scientific">Paenirhodobacter populi</name>
    <dbReference type="NCBI Taxonomy" id="2306993"/>
    <lineage>
        <taxon>Bacteria</taxon>
        <taxon>Pseudomonadati</taxon>
        <taxon>Pseudomonadota</taxon>
        <taxon>Alphaproteobacteria</taxon>
        <taxon>Rhodobacterales</taxon>
        <taxon>Rhodobacter group</taxon>
        <taxon>Paenirhodobacter</taxon>
    </lineage>
</organism>
<sequence length="145" mass="15821">MKTISETGFANPMILLDEIEKAGLSSLGDPLSALLPLLQRDTARQYRCPYLDANVDLSRVSWVMLGNGFGRLPAPVRDRVTIFQVGGPTGSQIRGLVERVLGETAAGAEIIEHVTAAINSRKMSPRGLHRLAAEFREIDNQPILN</sequence>
<gene>
    <name evidence="1" type="ORF">D2T31_20270</name>
</gene>
<dbReference type="GO" id="GO:0004252">
    <property type="term" value="F:serine-type endopeptidase activity"/>
    <property type="evidence" value="ECO:0007669"/>
    <property type="project" value="InterPro"/>
</dbReference>
<dbReference type="Gene3D" id="3.40.50.300">
    <property type="entry name" value="P-loop containing nucleotide triphosphate hydrolases"/>
    <property type="match status" value="1"/>
</dbReference>
<dbReference type="GO" id="GO:0006515">
    <property type="term" value="P:protein quality control for misfolded or incompletely synthesized proteins"/>
    <property type="evidence" value="ECO:0007669"/>
    <property type="project" value="TreeGrafter"/>
</dbReference>
<name>A0A443K0R5_9RHOB</name>
<reference evidence="1 2" key="1">
    <citation type="submission" date="2019-01" db="EMBL/GenBank/DDBJ databases">
        <title>Sinorhodobacter populi sp. nov. isolated from the symptomatic bark tissue of Populus euramericana canker.</title>
        <authorList>
            <person name="Xu G."/>
        </authorList>
    </citation>
    <scope>NUCLEOTIDE SEQUENCE [LARGE SCALE GENOMIC DNA]</scope>
    <source>
        <strain evidence="1 2">D19-10-3-21</strain>
    </source>
</reference>
<dbReference type="RefSeq" id="WP_128238704.1">
    <property type="nucleotide sequence ID" value="NZ_SAUX01000034.1"/>
</dbReference>
<comment type="caution">
    <text evidence="1">The sequence shown here is derived from an EMBL/GenBank/DDBJ whole genome shotgun (WGS) entry which is preliminary data.</text>
</comment>
<dbReference type="EMBL" id="SAUX01000034">
    <property type="protein sequence ID" value="RWR26362.1"/>
    <property type="molecule type" value="Genomic_DNA"/>
</dbReference>
<evidence type="ECO:0000313" key="1">
    <source>
        <dbReference type="EMBL" id="RWR26362.1"/>
    </source>
</evidence>
<dbReference type="InterPro" id="IPR027065">
    <property type="entry name" value="Lon_Prtase"/>
</dbReference>
<dbReference type="InterPro" id="IPR027417">
    <property type="entry name" value="P-loop_NTPase"/>
</dbReference>
<reference evidence="1 2" key="2">
    <citation type="submission" date="2019-01" db="EMBL/GenBank/DDBJ databases">
        <authorList>
            <person name="Li Y."/>
        </authorList>
    </citation>
    <scope>NUCLEOTIDE SEQUENCE [LARGE SCALE GENOMIC DNA]</scope>
    <source>
        <strain evidence="1 2">D19-10-3-21</strain>
    </source>
</reference>
<dbReference type="PANTHER" id="PTHR43718">
    <property type="entry name" value="LON PROTEASE"/>
    <property type="match status" value="1"/>
</dbReference>
<dbReference type="SUPFAM" id="SSF52540">
    <property type="entry name" value="P-loop containing nucleoside triphosphate hydrolases"/>
    <property type="match status" value="1"/>
</dbReference>
<dbReference type="GO" id="GO:0004176">
    <property type="term" value="F:ATP-dependent peptidase activity"/>
    <property type="evidence" value="ECO:0007669"/>
    <property type="project" value="InterPro"/>
</dbReference>
<protein>
    <recommendedName>
        <fullName evidence="3">AAA family ATPase</fullName>
    </recommendedName>
</protein>
<accession>A0A443K0R5</accession>
<proteinExistence type="predicted"/>
<evidence type="ECO:0008006" key="3">
    <source>
        <dbReference type="Google" id="ProtNLM"/>
    </source>
</evidence>
<dbReference type="Proteomes" id="UP000285295">
    <property type="component" value="Unassembled WGS sequence"/>
</dbReference>